<name>A0A068F5U5_CALSG</name>
<dbReference type="AlphaFoldDB" id="A0A068F5U5"/>
<sequence>MDRKFIKTKLFKRLLVLALVLQQCWGQQNFNAYDDYDEPENYNDHHPLDTQPHYGGARPHSNYDLYERQMDHQTGAYDAHRYGEELNHRTFQPNREEEQISPDPQQPRVYQPRPEQNPPSQQDPNIILVPRLGLVRGQNSFKIIKNRPISAYFGLKYGTVKPGLGRFQKAVSPELNENLIDATKEPSNCPQFPDLERIKVKESRSENVDDCLTLNVFTPSKSGSYPVLVFVHGEMLFDGSAEEGQPDYFLENDVVLVTINYRLAPFGYLSTLTDDMPGNVALSDIQMALEWIQQYIRSFNGNPEQVTLMGQSGGATLIHALSLSGKAEGLFHKLILQSGTALNPYFLDDQPLGTLRSFAHYARCPPSRTIEGLVSCFERMSTSDLLNYFKRYFENNELRGLQFVNGFKLIVGDKLGYLPQHPASMVANNTKPLIVGVTKDAGAFILSRFYDQLVQLRSRNISDYINVVLKHTTKPRHYMLWKQWALQHIFTAEDARSPSVSSLVQKLLELINLILYRGPIIDSIRYTSKNHSTYMYCFDYRGEYHRFGHLQNPLPFEIDATLSDDNIFLFPYPVEVSQLNPEDKSMARAMVTMWVNFAIHGVPNLNIGIWPNVSSEYGPFLRFTNTHESKLELDYHFGEGIPVPNLYPEFFNTTTAATNATIVKTTVTTTTSTTTPRPYSKYQQHAYQSSYPNYRQYPNYNTPYRSSYPNYRSHETASNENHENEKPAQPLPTQYNYPMNSHHGNYHDMRH</sequence>
<dbReference type="InterPro" id="IPR002018">
    <property type="entry name" value="CarbesteraseB"/>
</dbReference>
<gene>
    <name evidence="8" type="primary">Est17</name>
</gene>
<dbReference type="EMBL" id="KJ702191">
    <property type="protein sequence ID" value="AID61345.1"/>
    <property type="molecule type" value="mRNA"/>
</dbReference>
<evidence type="ECO:0000256" key="1">
    <source>
        <dbReference type="ARBA" id="ARBA00004613"/>
    </source>
</evidence>
<protein>
    <submittedName>
        <fullName evidence="8">Esterase</fullName>
    </submittedName>
</protein>
<feature type="compositionally biased region" description="Polar residues" evidence="5">
    <location>
        <begin position="690"/>
        <end position="710"/>
    </location>
</feature>
<keyword evidence="4" id="KW-0325">Glycoprotein</keyword>
<evidence type="ECO:0000259" key="7">
    <source>
        <dbReference type="Pfam" id="PF00135"/>
    </source>
</evidence>
<dbReference type="InterPro" id="IPR029058">
    <property type="entry name" value="AB_hydrolase_fold"/>
</dbReference>
<evidence type="ECO:0000256" key="6">
    <source>
        <dbReference type="SAM" id="SignalP"/>
    </source>
</evidence>
<evidence type="ECO:0000256" key="5">
    <source>
        <dbReference type="SAM" id="MobiDB-lite"/>
    </source>
</evidence>
<evidence type="ECO:0000256" key="3">
    <source>
        <dbReference type="ARBA" id="ARBA00023157"/>
    </source>
</evidence>
<feature type="signal peptide" evidence="6">
    <location>
        <begin position="1"/>
        <end position="26"/>
    </location>
</feature>
<dbReference type="Pfam" id="PF00135">
    <property type="entry name" value="COesterase"/>
    <property type="match status" value="1"/>
</dbReference>
<feature type="region of interest" description="Disordered" evidence="5">
    <location>
        <begin position="92"/>
        <end position="125"/>
    </location>
</feature>
<keyword evidence="6" id="KW-0732">Signal</keyword>
<dbReference type="Gene3D" id="3.40.50.1820">
    <property type="entry name" value="alpha/beta hydrolase"/>
    <property type="match status" value="1"/>
</dbReference>
<evidence type="ECO:0000256" key="2">
    <source>
        <dbReference type="ARBA" id="ARBA00022525"/>
    </source>
</evidence>
<feature type="compositionally biased region" description="Basic and acidic residues" evidence="5">
    <location>
        <begin position="712"/>
        <end position="726"/>
    </location>
</feature>
<feature type="compositionally biased region" description="Polar residues" evidence="5">
    <location>
        <begin position="731"/>
        <end position="743"/>
    </location>
</feature>
<dbReference type="SUPFAM" id="SSF53474">
    <property type="entry name" value="alpha/beta-Hydrolases"/>
    <property type="match status" value="1"/>
</dbReference>
<feature type="chain" id="PRO_5001650341" evidence="6">
    <location>
        <begin position="27"/>
        <end position="751"/>
    </location>
</feature>
<proteinExistence type="evidence at transcript level"/>
<dbReference type="PANTHER" id="PTHR43142:SF12">
    <property type="entry name" value="CARBOXYLESTERASE TYPE B DOMAIN-CONTAINING PROTEIN-RELATED"/>
    <property type="match status" value="1"/>
</dbReference>
<dbReference type="GO" id="GO:0005576">
    <property type="term" value="C:extracellular region"/>
    <property type="evidence" value="ECO:0007669"/>
    <property type="project" value="UniProtKB-SubCell"/>
</dbReference>
<dbReference type="ESTHER" id="calsg-a0a068f5u5">
    <property type="family name" value="Glutactin"/>
</dbReference>
<reference evidence="8" key="1">
    <citation type="journal article" date="2015" name="BMC Genomics">
        <title>Chemosensory genes identified in the antennal transcriptome of the blowfly Calliphora stygia.</title>
        <authorList>
            <person name="Leitch O.J."/>
            <person name="Papanicolaou A."/>
            <person name="Lennard C."/>
            <person name="Kirkbride K.P."/>
            <person name="Anderson A."/>
        </authorList>
    </citation>
    <scope>NUCLEOTIDE SEQUENCE</scope>
</reference>
<dbReference type="PANTHER" id="PTHR43142">
    <property type="entry name" value="CARBOXYLIC ESTER HYDROLASE"/>
    <property type="match status" value="1"/>
</dbReference>
<comment type="subcellular location">
    <subcellularLocation>
        <location evidence="1">Secreted</location>
    </subcellularLocation>
</comment>
<organism evidence="8">
    <name type="scientific">Calliphora stygia</name>
    <name type="common">Common brown blowfly</name>
    <dbReference type="NCBI Taxonomy" id="145453"/>
    <lineage>
        <taxon>Eukaryota</taxon>
        <taxon>Metazoa</taxon>
        <taxon>Ecdysozoa</taxon>
        <taxon>Arthropoda</taxon>
        <taxon>Hexapoda</taxon>
        <taxon>Insecta</taxon>
        <taxon>Pterygota</taxon>
        <taxon>Neoptera</taxon>
        <taxon>Endopterygota</taxon>
        <taxon>Diptera</taxon>
        <taxon>Brachycera</taxon>
        <taxon>Muscomorpha</taxon>
        <taxon>Oestroidea</taxon>
        <taxon>Calliphoridae</taxon>
        <taxon>Calliphorinae</taxon>
        <taxon>Calliphora</taxon>
    </lineage>
</organism>
<keyword evidence="3" id="KW-1015">Disulfide bond</keyword>
<feature type="region of interest" description="Disordered" evidence="5">
    <location>
        <begin position="41"/>
        <end position="62"/>
    </location>
</feature>
<evidence type="ECO:0000313" key="8">
    <source>
        <dbReference type="EMBL" id="AID61345.1"/>
    </source>
</evidence>
<accession>A0A068F5U5</accession>
<feature type="domain" description="Carboxylesterase type B" evidence="7">
    <location>
        <begin position="131"/>
        <end position="628"/>
    </location>
</feature>
<evidence type="ECO:0000256" key="4">
    <source>
        <dbReference type="ARBA" id="ARBA00023180"/>
    </source>
</evidence>
<dbReference type="PROSITE" id="PS00941">
    <property type="entry name" value="CARBOXYLESTERASE_B_2"/>
    <property type="match status" value="1"/>
</dbReference>
<keyword evidence="2" id="KW-0964">Secreted</keyword>
<dbReference type="InterPro" id="IPR019819">
    <property type="entry name" value="Carboxylesterase_B_CS"/>
</dbReference>
<feature type="region of interest" description="Disordered" evidence="5">
    <location>
        <begin position="690"/>
        <end position="751"/>
    </location>
</feature>